<feature type="domain" description="DNA polymerase III delta N-terminal" evidence="10">
    <location>
        <begin position="20"/>
        <end position="134"/>
    </location>
</feature>
<dbReference type="PANTHER" id="PTHR34388:SF1">
    <property type="entry name" value="DNA POLYMERASE III SUBUNIT DELTA"/>
    <property type="match status" value="1"/>
</dbReference>
<keyword evidence="3 11" id="KW-0808">Transferase</keyword>
<evidence type="ECO:0000256" key="9">
    <source>
        <dbReference type="NCBIfam" id="TIGR01128"/>
    </source>
</evidence>
<dbReference type="SUPFAM" id="SSF48019">
    <property type="entry name" value="post-AAA+ oligomerization domain-like"/>
    <property type="match status" value="1"/>
</dbReference>
<organism evidence="11 12">
    <name type="scientific">Thioalkalicoccus limnaeus</name>
    <dbReference type="NCBI Taxonomy" id="120681"/>
    <lineage>
        <taxon>Bacteria</taxon>
        <taxon>Pseudomonadati</taxon>
        <taxon>Pseudomonadota</taxon>
        <taxon>Gammaproteobacteria</taxon>
        <taxon>Chromatiales</taxon>
        <taxon>Chromatiaceae</taxon>
        <taxon>Thioalkalicoccus</taxon>
    </lineage>
</organism>
<dbReference type="Gene3D" id="1.10.8.60">
    <property type="match status" value="1"/>
</dbReference>
<sequence>MRLRFPQLAAHLGRGLAPVYLLAGDEPLQLRDGAQAIRDAAKAAGVSERLVLDQDAGFDWGRLAAVAENLSLFATRRLIELRIGTPRLGRDGAAALVDFCVRPPTDDRLLILAPHLERKEQKAAWVQAIDRAGVVLILWPLTGPALVDWLGRRLREAGFQPAAGVAELLADRAEGNMLAADQEIAKLALLHEPGPLAVADLLAAIGDSARFDPFALTAAAVAGERERVHRILAVLAADGTAEALILWALAREIRLLAALAFAHEQRRELAPIFAAQRVWEARQAELRRALARLPRAHLHHLLTRCADADACIKGVRVGDPWPLLAEIADELARGLPRRTAAVGL</sequence>
<dbReference type="NCBIfam" id="TIGR01128">
    <property type="entry name" value="holA"/>
    <property type="match status" value="1"/>
</dbReference>
<evidence type="ECO:0000259" key="10">
    <source>
        <dbReference type="Pfam" id="PF06144"/>
    </source>
</evidence>
<comment type="caution">
    <text evidence="11">The sequence shown here is derived from an EMBL/GenBank/DDBJ whole genome shotgun (WGS) entry which is preliminary data.</text>
</comment>
<dbReference type="SUPFAM" id="SSF52540">
    <property type="entry name" value="P-loop containing nucleoside triphosphate hydrolases"/>
    <property type="match status" value="1"/>
</dbReference>
<keyword evidence="5" id="KW-0235">DNA replication</keyword>
<evidence type="ECO:0000256" key="6">
    <source>
        <dbReference type="ARBA" id="ARBA00022932"/>
    </source>
</evidence>
<dbReference type="Gene3D" id="3.40.50.300">
    <property type="entry name" value="P-loop containing nucleotide triphosphate hydrolases"/>
    <property type="match status" value="1"/>
</dbReference>
<proteinExistence type="inferred from homology"/>
<dbReference type="EMBL" id="JBDKXB010000004">
    <property type="protein sequence ID" value="MEY6431637.1"/>
    <property type="molecule type" value="Genomic_DNA"/>
</dbReference>
<dbReference type="PANTHER" id="PTHR34388">
    <property type="entry name" value="DNA POLYMERASE III SUBUNIT DELTA"/>
    <property type="match status" value="1"/>
</dbReference>
<evidence type="ECO:0000256" key="2">
    <source>
        <dbReference type="ARBA" id="ARBA00017703"/>
    </source>
</evidence>
<evidence type="ECO:0000256" key="4">
    <source>
        <dbReference type="ARBA" id="ARBA00022695"/>
    </source>
</evidence>
<dbReference type="InterPro" id="IPR008921">
    <property type="entry name" value="DNA_pol3_clamp-load_cplx_C"/>
</dbReference>
<evidence type="ECO:0000256" key="3">
    <source>
        <dbReference type="ARBA" id="ARBA00022679"/>
    </source>
</evidence>
<dbReference type="CDD" id="cd18138">
    <property type="entry name" value="HLD_clamp_pol_III_delta"/>
    <property type="match status" value="1"/>
</dbReference>
<dbReference type="Gene3D" id="1.20.272.10">
    <property type="match status" value="1"/>
</dbReference>
<keyword evidence="6" id="KW-0239">DNA-directed DNA polymerase</keyword>
<dbReference type="EC" id="2.7.7.7" evidence="1 9"/>
<evidence type="ECO:0000256" key="8">
    <source>
        <dbReference type="ARBA" id="ARBA00049244"/>
    </source>
</evidence>
<name>A0ABV4BE47_9GAMM</name>
<reference evidence="11 12" key="1">
    <citation type="submission" date="2024-05" db="EMBL/GenBank/DDBJ databases">
        <title>Genome Sequence and Characterization of the New Strain Purple Sulfur Bacterium of Genus Thioalkalicoccus.</title>
        <authorList>
            <person name="Bryantseva I.A."/>
            <person name="Kyndt J.A."/>
            <person name="Imhoff J.F."/>
        </authorList>
    </citation>
    <scope>NUCLEOTIDE SEQUENCE [LARGE SCALE GENOMIC DNA]</scope>
    <source>
        <strain evidence="11 12">Um2</strain>
    </source>
</reference>
<evidence type="ECO:0000313" key="12">
    <source>
        <dbReference type="Proteomes" id="UP001564408"/>
    </source>
</evidence>
<keyword evidence="12" id="KW-1185">Reference proteome</keyword>
<dbReference type="InterPro" id="IPR010372">
    <property type="entry name" value="DNA_pol3_delta_N"/>
</dbReference>
<dbReference type="InterPro" id="IPR027417">
    <property type="entry name" value="P-loop_NTPase"/>
</dbReference>
<keyword evidence="4 11" id="KW-0548">Nucleotidyltransferase</keyword>
<accession>A0ABV4BE47</accession>
<evidence type="ECO:0000256" key="7">
    <source>
        <dbReference type="ARBA" id="ARBA00034754"/>
    </source>
</evidence>
<evidence type="ECO:0000256" key="5">
    <source>
        <dbReference type="ARBA" id="ARBA00022705"/>
    </source>
</evidence>
<dbReference type="GO" id="GO:0003887">
    <property type="term" value="F:DNA-directed DNA polymerase activity"/>
    <property type="evidence" value="ECO:0007669"/>
    <property type="project" value="UniProtKB-EC"/>
</dbReference>
<dbReference type="RefSeq" id="WP_369666023.1">
    <property type="nucleotide sequence ID" value="NZ_JBDKXB010000004.1"/>
</dbReference>
<evidence type="ECO:0000313" key="11">
    <source>
        <dbReference type="EMBL" id="MEY6431637.1"/>
    </source>
</evidence>
<evidence type="ECO:0000256" key="1">
    <source>
        <dbReference type="ARBA" id="ARBA00012417"/>
    </source>
</evidence>
<dbReference type="Pfam" id="PF06144">
    <property type="entry name" value="DNA_pol3_delta"/>
    <property type="match status" value="1"/>
</dbReference>
<dbReference type="InterPro" id="IPR005790">
    <property type="entry name" value="DNA_polIII_delta"/>
</dbReference>
<comment type="catalytic activity">
    <reaction evidence="8">
        <text>DNA(n) + a 2'-deoxyribonucleoside 5'-triphosphate = DNA(n+1) + diphosphate</text>
        <dbReference type="Rhea" id="RHEA:22508"/>
        <dbReference type="Rhea" id="RHEA-COMP:17339"/>
        <dbReference type="Rhea" id="RHEA-COMP:17340"/>
        <dbReference type="ChEBI" id="CHEBI:33019"/>
        <dbReference type="ChEBI" id="CHEBI:61560"/>
        <dbReference type="ChEBI" id="CHEBI:173112"/>
        <dbReference type="EC" id="2.7.7.7"/>
    </reaction>
</comment>
<protein>
    <recommendedName>
        <fullName evidence="2 9">DNA polymerase III subunit delta</fullName>
        <ecNumber evidence="1 9">2.7.7.7</ecNumber>
    </recommendedName>
</protein>
<comment type="similarity">
    <text evidence="7">Belongs to the DNA polymerase HolA subunit family.</text>
</comment>
<gene>
    <name evidence="11" type="primary">holA</name>
    <name evidence="11" type="ORF">ABC977_04355</name>
</gene>
<dbReference type="Proteomes" id="UP001564408">
    <property type="component" value="Unassembled WGS sequence"/>
</dbReference>